<evidence type="ECO:0000256" key="5">
    <source>
        <dbReference type="ARBA" id="ARBA00022490"/>
    </source>
</evidence>
<keyword evidence="5" id="KW-0963">Cytoplasm</keyword>
<keyword evidence="13" id="KW-0961">Cell wall biogenesis/degradation</keyword>
<evidence type="ECO:0000256" key="15">
    <source>
        <dbReference type="ARBA" id="ARBA00048493"/>
    </source>
</evidence>
<dbReference type="InterPro" id="IPR011004">
    <property type="entry name" value="Trimer_LpxA-like_sf"/>
</dbReference>
<organism evidence="17 18">
    <name type="scientific">Candidatus Faecalibacterium intestinigallinarum</name>
    <dbReference type="NCBI Taxonomy" id="2838581"/>
    <lineage>
        <taxon>Bacteria</taxon>
        <taxon>Bacillati</taxon>
        <taxon>Bacillota</taxon>
        <taxon>Clostridia</taxon>
        <taxon>Eubacteriales</taxon>
        <taxon>Oscillospiraceae</taxon>
        <taxon>Faecalibacterium</taxon>
    </lineage>
</organism>
<dbReference type="InterPro" id="IPR050065">
    <property type="entry name" value="GlmU-like"/>
</dbReference>
<evidence type="ECO:0000256" key="2">
    <source>
        <dbReference type="ARBA" id="ARBA00004496"/>
    </source>
</evidence>
<dbReference type="GO" id="GO:0019134">
    <property type="term" value="F:glucosamine-1-phosphate N-acetyltransferase activity"/>
    <property type="evidence" value="ECO:0007669"/>
    <property type="project" value="UniProtKB-EC"/>
</dbReference>
<proteinExistence type="inferred from homology"/>
<dbReference type="PANTHER" id="PTHR43584:SF3">
    <property type="entry name" value="BIFUNCTIONAL PROTEIN GLMU"/>
    <property type="match status" value="1"/>
</dbReference>
<evidence type="ECO:0000256" key="7">
    <source>
        <dbReference type="ARBA" id="ARBA00022695"/>
    </source>
</evidence>
<dbReference type="AlphaFoldDB" id="A0A9D1Q979"/>
<keyword evidence="9" id="KW-0460">Magnesium</keyword>
<evidence type="ECO:0000256" key="16">
    <source>
        <dbReference type="ARBA" id="ARBA00049628"/>
    </source>
</evidence>
<protein>
    <submittedName>
        <fullName evidence="17">UDP-N-acetylglucosamine diphosphorylase</fullName>
    </submittedName>
</protein>
<evidence type="ECO:0000256" key="8">
    <source>
        <dbReference type="ARBA" id="ARBA00022723"/>
    </source>
</evidence>
<evidence type="ECO:0000313" key="17">
    <source>
        <dbReference type="EMBL" id="HIW07935.1"/>
    </source>
</evidence>
<evidence type="ECO:0000256" key="11">
    <source>
        <dbReference type="ARBA" id="ARBA00022984"/>
    </source>
</evidence>
<dbReference type="SUPFAM" id="SSF51161">
    <property type="entry name" value="Trimeric LpxA-like enzymes"/>
    <property type="match status" value="1"/>
</dbReference>
<dbReference type="InterPro" id="IPR038009">
    <property type="entry name" value="GlmU_C_LbH"/>
</dbReference>
<evidence type="ECO:0000256" key="3">
    <source>
        <dbReference type="ARBA" id="ARBA00007707"/>
    </source>
</evidence>
<dbReference type="CDD" id="cd03353">
    <property type="entry name" value="LbH_GlmU_C"/>
    <property type="match status" value="1"/>
</dbReference>
<evidence type="ECO:0000256" key="1">
    <source>
        <dbReference type="ARBA" id="ARBA00001946"/>
    </source>
</evidence>
<dbReference type="Proteomes" id="UP000823933">
    <property type="component" value="Unassembled WGS sequence"/>
</dbReference>
<comment type="catalytic activity">
    <reaction evidence="14">
        <text>alpha-D-glucosamine 1-phosphate + acetyl-CoA = N-acetyl-alpha-D-glucosamine 1-phosphate + CoA + H(+)</text>
        <dbReference type="Rhea" id="RHEA:13725"/>
        <dbReference type="ChEBI" id="CHEBI:15378"/>
        <dbReference type="ChEBI" id="CHEBI:57287"/>
        <dbReference type="ChEBI" id="CHEBI:57288"/>
        <dbReference type="ChEBI" id="CHEBI:57776"/>
        <dbReference type="ChEBI" id="CHEBI:58516"/>
        <dbReference type="EC" id="2.3.1.157"/>
    </reaction>
</comment>
<evidence type="ECO:0000256" key="10">
    <source>
        <dbReference type="ARBA" id="ARBA00022960"/>
    </source>
</evidence>
<evidence type="ECO:0000256" key="14">
    <source>
        <dbReference type="ARBA" id="ARBA00048247"/>
    </source>
</evidence>
<comment type="caution">
    <text evidence="17">The sequence shown here is derived from an EMBL/GenBank/DDBJ whole genome shotgun (WGS) entry which is preliminary data.</text>
</comment>
<comment type="subcellular location">
    <subcellularLocation>
        <location evidence="2">Cytoplasm</location>
    </subcellularLocation>
</comment>
<name>A0A9D1Q979_9FIRM</name>
<dbReference type="GO" id="GO:0008360">
    <property type="term" value="P:regulation of cell shape"/>
    <property type="evidence" value="ECO:0007669"/>
    <property type="project" value="UniProtKB-KW"/>
</dbReference>
<keyword evidence="10" id="KW-0133">Cell shape</keyword>
<keyword evidence="6" id="KW-0808">Transferase</keyword>
<comment type="similarity">
    <text evidence="3">In the C-terminal section; belongs to the transferase hexapeptide repeat family.</text>
</comment>
<keyword evidence="11" id="KW-0573">Peptidoglycan synthesis</keyword>
<evidence type="ECO:0000256" key="12">
    <source>
        <dbReference type="ARBA" id="ARBA00023315"/>
    </source>
</evidence>
<dbReference type="PANTHER" id="PTHR43584">
    <property type="entry name" value="NUCLEOTIDYL TRANSFERASE"/>
    <property type="match status" value="1"/>
</dbReference>
<gene>
    <name evidence="17" type="ORF">H9890_00855</name>
</gene>
<evidence type="ECO:0000256" key="9">
    <source>
        <dbReference type="ARBA" id="ARBA00022842"/>
    </source>
</evidence>
<dbReference type="Pfam" id="PF00132">
    <property type="entry name" value="Hexapep"/>
    <property type="match status" value="2"/>
</dbReference>
<reference evidence="17" key="2">
    <citation type="submission" date="2021-04" db="EMBL/GenBank/DDBJ databases">
        <authorList>
            <person name="Gilroy R."/>
        </authorList>
    </citation>
    <scope>NUCLEOTIDE SEQUENCE</scope>
    <source>
        <strain evidence="17">ChiHcolR34-3080</strain>
    </source>
</reference>
<dbReference type="GO" id="GO:0006048">
    <property type="term" value="P:UDP-N-acetylglucosamine biosynthetic process"/>
    <property type="evidence" value="ECO:0007669"/>
    <property type="project" value="InterPro"/>
</dbReference>
<evidence type="ECO:0000313" key="18">
    <source>
        <dbReference type="Proteomes" id="UP000823933"/>
    </source>
</evidence>
<dbReference type="InterPro" id="IPR001451">
    <property type="entry name" value="Hexapep"/>
</dbReference>
<dbReference type="GO" id="GO:0046872">
    <property type="term" value="F:metal ion binding"/>
    <property type="evidence" value="ECO:0007669"/>
    <property type="project" value="UniProtKB-KW"/>
</dbReference>
<comment type="cofactor">
    <cofactor evidence="1">
        <name>Mg(2+)</name>
        <dbReference type="ChEBI" id="CHEBI:18420"/>
    </cofactor>
</comment>
<comment type="catalytic activity">
    <reaction evidence="15">
        <text>N-acetyl-alpha-D-glucosamine 1-phosphate + UTP + H(+) = UDP-N-acetyl-alpha-D-glucosamine + diphosphate</text>
        <dbReference type="Rhea" id="RHEA:13509"/>
        <dbReference type="ChEBI" id="CHEBI:15378"/>
        <dbReference type="ChEBI" id="CHEBI:33019"/>
        <dbReference type="ChEBI" id="CHEBI:46398"/>
        <dbReference type="ChEBI" id="CHEBI:57705"/>
        <dbReference type="ChEBI" id="CHEBI:57776"/>
        <dbReference type="EC" id="2.7.7.23"/>
    </reaction>
</comment>
<accession>A0A9D1Q979</accession>
<dbReference type="Gene3D" id="2.160.10.10">
    <property type="entry name" value="Hexapeptide repeat proteins"/>
    <property type="match status" value="1"/>
</dbReference>
<keyword evidence="7" id="KW-0548">Nucleotidyltransferase</keyword>
<dbReference type="GO" id="GO:0003977">
    <property type="term" value="F:UDP-N-acetylglucosamine diphosphorylase activity"/>
    <property type="evidence" value="ECO:0007669"/>
    <property type="project" value="UniProtKB-EC"/>
</dbReference>
<dbReference type="GO" id="GO:0005737">
    <property type="term" value="C:cytoplasm"/>
    <property type="evidence" value="ECO:0007669"/>
    <property type="project" value="UniProtKB-SubCell"/>
</dbReference>
<keyword evidence="12" id="KW-0012">Acyltransferase</keyword>
<comment type="function">
    <text evidence="16">Catalyzes the last two sequential reactions in the de novo biosynthetic pathway for UDP-N-acetylglucosamine (UDP-GlcNAc). The C-terminal domain catalyzes the transfer of acetyl group from acetyl coenzyme A to glucosamine-1-phosphate (GlcN-1-P) to produce N-acetylglucosamine-1-phosphate (GlcNAc-1-P), which is converted into UDP-GlcNAc by the transfer of uridine 5-monophosphate (from uridine 5-triphosphate), a reaction catalyzed by the N-terminal domain.</text>
</comment>
<evidence type="ECO:0000256" key="4">
    <source>
        <dbReference type="ARBA" id="ARBA00007947"/>
    </source>
</evidence>
<sequence length="262" mass="27386">MESISETPLALAAARAALDQAEAAREAVLLRHIANGVEIADRSVWIDETVRIAPGAVILPGTILRGSTVIGPGCVIGPNSLIEDSTVGEGTAVNASQVYASQLGPHNNIGPFTHVRAGTVTDYGVHLGAYVETKNANFARGNTVSHLTYIGDSDVGKYCNFGCGTVTCNYDGQAKYRTTIGDYCFIGCNTNLVAPVSVGDGAYTAAGSTVTQDVPAGALAIERGRQANVEGWAVPKMEAYIAKKQRLEAEQRQAEAAKSKEG</sequence>
<comment type="similarity">
    <text evidence="4">In the N-terminal section; belongs to the N-acetylglucosamine-1-phosphate uridyltransferase family.</text>
</comment>
<evidence type="ECO:0000256" key="6">
    <source>
        <dbReference type="ARBA" id="ARBA00022679"/>
    </source>
</evidence>
<dbReference type="GO" id="GO:0071555">
    <property type="term" value="P:cell wall organization"/>
    <property type="evidence" value="ECO:0007669"/>
    <property type="project" value="UniProtKB-KW"/>
</dbReference>
<reference evidence="17" key="1">
    <citation type="journal article" date="2021" name="PeerJ">
        <title>Extensive microbial diversity within the chicken gut microbiome revealed by metagenomics and culture.</title>
        <authorList>
            <person name="Gilroy R."/>
            <person name="Ravi A."/>
            <person name="Getino M."/>
            <person name="Pursley I."/>
            <person name="Horton D.L."/>
            <person name="Alikhan N.F."/>
            <person name="Baker D."/>
            <person name="Gharbi K."/>
            <person name="Hall N."/>
            <person name="Watson M."/>
            <person name="Adriaenssens E.M."/>
            <person name="Foster-Nyarko E."/>
            <person name="Jarju S."/>
            <person name="Secka A."/>
            <person name="Antonio M."/>
            <person name="Oren A."/>
            <person name="Chaudhuri R.R."/>
            <person name="La Ragione R."/>
            <person name="Hildebrand F."/>
            <person name="Pallen M.J."/>
        </authorList>
    </citation>
    <scope>NUCLEOTIDE SEQUENCE</scope>
    <source>
        <strain evidence="17">ChiHcolR34-3080</strain>
    </source>
</reference>
<evidence type="ECO:0000256" key="13">
    <source>
        <dbReference type="ARBA" id="ARBA00023316"/>
    </source>
</evidence>
<dbReference type="EMBL" id="DXHQ01000009">
    <property type="protein sequence ID" value="HIW07935.1"/>
    <property type="molecule type" value="Genomic_DNA"/>
</dbReference>
<keyword evidence="8" id="KW-0479">Metal-binding</keyword>
<dbReference type="GO" id="GO:0009252">
    <property type="term" value="P:peptidoglycan biosynthetic process"/>
    <property type="evidence" value="ECO:0007669"/>
    <property type="project" value="UniProtKB-KW"/>
</dbReference>